<name>A0A7T5EIG0_9BACL</name>
<dbReference type="KEGG" id="bcop:JD108_14780"/>
<evidence type="ECO:0000256" key="1">
    <source>
        <dbReference type="ARBA" id="ARBA00008857"/>
    </source>
</evidence>
<dbReference type="InterPro" id="IPR011010">
    <property type="entry name" value="DNA_brk_join_enz"/>
</dbReference>
<feature type="domain" description="Tyr recombinase" evidence="5">
    <location>
        <begin position="145"/>
        <end position="327"/>
    </location>
</feature>
<dbReference type="PROSITE" id="PS51900">
    <property type="entry name" value="CB"/>
    <property type="match status" value="1"/>
</dbReference>
<dbReference type="EMBL" id="CP073708">
    <property type="protein sequence ID" value="QUO40252.1"/>
    <property type="molecule type" value="Genomic_DNA"/>
</dbReference>
<feature type="domain" description="Core-binding (CB)" evidence="6">
    <location>
        <begin position="21"/>
        <end position="124"/>
    </location>
</feature>
<comment type="similarity">
    <text evidence="1">Belongs to the 'phage' integrase family.</text>
</comment>
<evidence type="ECO:0000256" key="4">
    <source>
        <dbReference type="PROSITE-ProRule" id="PRU01248"/>
    </source>
</evidence>
<dbReference type="PANTHER" id="PTHR30349">
    <property type="entry name" value="PHAGE INTEGRASE-RELATED"/>
    <property type="match status" value="1"/>
</dbReference>
<evidence type="ECO:0000256" key="3">
    <source>
        <dbReference type="ARBA" id="ARBA00023172"/>
    </source>
</evidence>
<dbReference type="PANTHER" id="PTHR30349:SF41">
    <property type="entry name" value="INTEGRASE_RECOMBINASE PROTEIN MJ0367-RELATED"/>
    <property type="match status" value="1"/>
</dbReference>
<keyword evidence="3" id="KW-0233">DNA recombination</keyword>
<dbReference type="GO" id="GO:0006310">
    <property type="term" value="P:DNA recombination"/>
    <property type="evidence" value="ECO:0007669"/>
    <property type="project" value="UniProtKB-KW"/>
</dbReference>
<gene>
    <name evidence="7" type="ORF">JD108_14780</name>
    <name evidence="8" type="ORF">KDJ56_14725</name>
</gene>
<dbReference type="InterPro" id="IPR002104">
    <property type="entry name" value="Integrase_catalytic"/>
</dbReference>
<dbReference type="InterPro" id="IPR010998">
    <property type="entry name" value="Integrase_recombinase_N"/>
</dbReference>
<dbReference type="GO" id="GO:0015074">
    <property type="term" value="P:DNA integration"/>
    <property type="evidence" value="ECO:0007669"/>
    <property type="project" value="InterPro"/>
</dbReference>
<sequence>MALKGKRKLLRTFADTARVSYSWDELYRLYRRAKEAEGLAERTLALRDKYHRYFLEFLDLKYPGLSPQEVTADVIRGWVRYMQSERRQYEGNERIPDRMKTVGLSPGAINTYLRHHKVFFSFMVSEGYISENPFKKVRLVKEEKDTVESFTVEQIEKLLKQPDKRTYNGFRDYCAMLTFLDTGIRLVELINLRIEDVDFTNCSLYIRASNSKNNVGRTVPFSARTKKELQSLLAEVRELNAEYLFTTVYGNKLDPTRIRAAIKEYGRTGNIATVRVTPHTFRHTFAKFYILNGGDPYSLQKLLGHHDMTMVRRYVQMNDMDIRRQHDKYSPINFLR</sequence>
<reference evidence="8" key="2">
    <citation type="submission" date="2021-04" db="EMBL/GenBank/DDBJ databases">
        <title>Brevibacillus composti FJAT-54423, complete genome.</title>
        <authorList>
            <person name="Tang R."/>
        </authorList>
    </citation>
    <scope>NUCLEOTIDE SEQUENCE</scope>
    <source>
        <strain evidence="8">FJAT-54424</strain>
    </source>
</reference>
<evidence type="ECO:0000256" key="2">
    <source>
        <dbReference type="ARBA" id="ARBA00023125"/>
    </source>
</evidence>
<dbReference type="InterPro" id="IPR050090">
    <property type="entry name" value="Tyrosine_recombinase_XerCD"/>
</dbReference>
<dbReference type="Gene3D" id="1.10.150.130">
    <property type="match status" value="1"/>
</dbReference>
<evidence type="ECO:0000313" key="8">
    <source>
        <dbReference type="EMBL" id="QUO40252.1"/>
    </source>
</evidence>
<dbReference type="AlphaFoldDB" id="A0A7T5EIG0"/>
<dbReference type="InterPro" id="IPR013762">
    <property type="entry name" value="Integrase-like_cat_sf"/>
</dbReference>
<dbReference type="Proteomes" id="UP000595847">
    <property type="component" value="Chromosome"/>
</dbReference>
<organism evidence="7 9">
    <name type="scientific">Brevibacillus composti</name>
    <dbReference type="NCBI Taxonomy" id="2796470"/>
    <lineage>
        <taxon>Bacteria</taxon>
        <taxon>Bacillati</taxon>
        <taxon>Bacillota</taxon>
        <taxon>Bacilli</taxon>
        <taxon>Bacillales</taxon>
        <taxon>Paenibacillaceae</taxon>
        <taxon>Brevibacillus</taxon>
    </lineage>
</organism>
<dbReference type="PROSITE" id="PS51898">
    <property type="entry name" value="TYR_RECOMBINASE"/>
    <property type="match status" value="1"/>
</dbReference>
<keyword evidence="2 4" id="KW-0238">DNA-binding</keyword>
<dbReference type="GO" id="GO:0003677">
    <property type="term" value="F:DNA binding"/>
    <property type="evidence" value="ECO:0007669"/>
    <property type="project" value="UniProtKB-UniRule"/>
</dbReference>
<reference evidence="7 9" key="1">
    <citation type="submission" date="2020-12" db="EMBL/GenBank/DDBJ databases">
        <title>strain FJAT-54423T represents a novel species of the genus Brevibacillus.</title>
        <authorList>
            <person name="Tang R."/>
        </authorList>
    </citation>
    <scope>NUCLEOTIDE SEQUENCE [LARGE SCALE GENOMIC DNA]</scope>
    <source>
        <strain evidence="7 9">FJAT-54423</strain>
    </source>
</reference>
<proteinExistence type="inferred from homology"/>
<evidence type="ECO:0000313" key="9">
    <source>
        <dbReference type="Proteomes" id="UP000595847"/>
    </source>
</evidence>
<dbReference type="SUPFAM" id="SSF56349">
    <property type="entry name" value="DNA breaking-rejoining enzymes"/>
    <property type="match status" value="1"/>
</dbReference>
<accession>A0A7T5EIG0</accession>
<dbReference type="Pfam" id="PF00589">
    <property type="entry name" value="Phage_integrase"/>
    <property type="match status" value="1"/>
</dbReference>
<dbReference type="InterPro" id="IPR044068">
    <property type="entry name" value="CB"/>
</dbReference>
<protein>
    <submittedName>
        <fullName evidence="7">Tyrosine-type recombinase/integrase</fullName>
    </submittedName>
</protein>
<keyword evidence="10" id="KW-1185">Reference proteome</keyword>
<dbReference type="CDD" id="cd00397">
    <property type="entry name" value="DNA_BRE_C"/>
    <property type="match status" value="1"/>
</dbReference>
<dbReference type="Proteomes" id="UP000677234">
    <property type="component" value="Chromosome"/>
</dbReference>
<dbReference type="EMBL" id="CP066308">
    <property type="protein sequence ID" value="QQE73173.1"/>
    <property type="molecule type" value="Genomic_DNA"/>
</dbReference>
<dbReference type="RefSeq" id="WP_198826803.1">
    <property type="nucleotide sequence ID" value="NZ_CP066308.1"/>
</dbReference>
<evidence type="ECO:0000313" key="10">
    <source>
        <dbReference type="Proteomes" id="UP000677234"/>
    </source>
</evidence>
<evidence type="ECO:0000313" key="7">
    <source>
        <dbReference type="EMBL" id="QQE73173.1"/>
    </source>
</evidence>
<dbReference type="Gene3D" id="1.10.443.10">
    <property type="entry name" value="Intergrase catalytic core"/>
    <property type="match status" value="1"/>
</dbReference>
<evidence type="ECO:0000259" key="6">
    <source>
        <dbReference type="PROSITE" id="PS51900"/>
    </source>
</evidence>
<evidence type="ECO:0000259" key="5">
    <source>
        <dbReference type="PROSITE" id="PS51898"/>
    </source>
</evidence>